<keyword evidence="4" id="KW-1185">Reference proteome</keyword>
<dbReference type="EMBL" id="NISJ01000003">
    <property type="protein sequence ID" value="OWQ98242.1"/>
    <property type="molecule type" value="Genomic_DNA"/>
</dbReference>
<gene>
    <name evidence="3" type="ORF">CDQ91_06920</name>
</gene>
<name>A0A246JYJ7_9SPHN</name>
<accession>A0A246JYJ7</accession>
<sequence length="357" mass="39162">MLGIQAFAEQFSAADGQTGEVPNDVLKAQYEGNPPSLIHSTSESGQAILAIRTALGVEVAAVAYGMLIGHIGPVWTSPLHVRALFLVSNPSMIGKDAIRQASRVEYTRWQNQADALLDKHGDLVDLEEETIAGLTKRADQTAVQAFWRIARRHVKLRRSLRTEADTSITGINNVKKAFAEDMKLKASVQYWAEKKGTHSTNRGTAVRHLAIFSGIAGVVALLVFWFSITFMLEASGVNVWDWMVIKPEKGRAIAVSTYLIITGAVGTVLTVIFWTARVLLRNYLTERRLEGDAEERRIMTQTYLALISEGAADNEDRLIILNALFRPSPDQPTGDDGGGEVALPALIAKLLDQRASR</sequence>
<proteinExistence type="predicted"/>
<feature type="domain" description="DUF6161" evidence="2">
    <location>
        <begin position="151"/>
        <end position="325"/>
    </location>
</feature>
<keyword evidence="1" id="KW-0472">Membrane</keyword>
<comment type="caution">
    <text evidence="3">The sequence shown here is derived from an EMBL/GenBank/DDBJ whole genome shotgun (WGS) entry which is preliminary data.</text>
</comment>
<feature type="transmembrane region" description="Helical" evidence="1">
    <location>
        <begin position="252"/>
        <end position="280"/>
    </location>
</feature>
<organism evidence="3 4">
    <name type="scientific">Sphingopyxis witflariensis</name>
    <dbReference type="NCBI Taxonomy" id="173675"/>
    <lineage>
        <taxon>Bacteria</taxon>
        <taxon>Pseudomonadati</taxon>
        <taxon>Pseudomonadota</taxon>
        <taxon>Alphaproteobacteria</taxon>
        <taxon>Sphingomonadales</taxon>
        <taxon>Sphingomonadaceae</taxon>
        <taxon>Sphingopyxis</taxon>
    </lineage>
</organism>
<evidence type="ECO:0000313" key="4">
    <source>
        <dbReference type="Proteomes" id="UP000197097"/>
    </source>
</evidence>
<feature type="transmembrane region" description="Helical" evidence="1">
    <location>
        <begin position="209"/>
        <end position="232"/>
    </location>
</feature>
<dbReference type="InterPro" id="IPR046159">
    <property type="entry name" value="DUF6161"/>
</dbReference>
<dbReference type="Pfam" id="PF19658">
    <property type="entry name" value="DUF6161"/>
    <property type="match status" value="1"/>
</dbReference>
<keyword evidence="1" id="KW-0812">Transmembrane</keyword>
<reference evidence="3 4" key="1">
    <citation type="journal article" date="2002" name="Int. J. Syst. Evol. Microbiol.">
        <title>Sphingopyxis witflariensis sp. nov., isolated from activated sludge.</title>
        <authorList>
            <person name="Kampfer P."/>
            <person name="Witzenberger R."/>
            <person name="Denner E.B."/>
            <person name="Busse H.J."/>
            <person name="Neef A."/>
        </authorList>
    </citation>
    <scope>NUCLEOTIDE SEQUENCE [LARGE SCALE GENOMIC DNA]</scope>
    <source>
        <strain evidence="3 4">DSM 14551</strain>
    </source>
</reference>
<evidence type="ECO:0000259" key="2">
    <source>
        <dbReference type="Pfam" id="PF19658"/>
    </source>
</evidence>
<evidence type="ECO:0000256" key="1">
    <source>
        <dbReference type="SAM" id="Phobius"/>
    </source>
</evidence>
<dbReference type="Proteomes" id="UP000197097">
    <property type="component" value="Unassembled WGS sequence"/>
</dbReference>
<evidence type="ECO:0000313" key="3">
    <source>
        <dbReference type="EMBL" id="OWQ98242.1"/>
    </source>
</evidence>
<keyword evidence="1" id="KW-1133">Transmembrane helix</keyword>
<protein>
    <recommendedName>
        <fullName evidence="2">DUF6161 domain-containing protein</fullName>
    </recommendedName>
</protein>
<dbReference type="AlphaFoldDB" id="A0A246JYJ7"/>